<protein>
    <submittedName>
        <fullName evidence="2">Uncharacterized protein</fullName>
    </submittedName>
</protein>
<organism evidence="2 3">
    <name type="scientific">Rotaria socialis</name>
    <dbReference type="NCBI Taxonomy" id="392032"/>
    <lineage>
        <taxon>Eukaryota</taxon>
        <taxon>Metazoa</taxon>
        <taxon>Spiralia</taxon>
        <taxon>Gnathifera</taxon>
        <taxon>Rotifera</taxon>
        <taxon>Eurotatoria</taxon>
        <taxon>Bdelloidea</taxon>
        <taxon>Philodinida</taxon>
        <taxon>Philodinidae</taxon>
        <taxon>Rotaria</taxon>
    </lineage>
</organism>
<keyword evidence="3" id="KW-1185">Reference proteome</keyword>
<dbReference type="Proteomes" id="UP000663873">
    <property type="component" value="Unassembled WGS sequence"/>
</dbReference>
<feature type="non-terminal residue" evidence="2">
    <location>
        <position position="1"/>
    </location>
</feature>
<evidence type="ECO:0000313" key="2">
    <source>
        <dbReference type="EMBL" id="CAF4697034.1"/>
    </source>
</evidence>
<feature type="region of interest" description="Disordered" evidence="1">
    <location>
        <begin position="226"/>
        <end position="249"/>
    </location>
</feature>
<sequence>MPHKSHIWCSHPFHDEVLSNGKKRCSKFGPKPSHPKGKRSINEQLAIYINSHNEDILNGTSKKLSEGDYLCATCFTKEESLFMNDEETNMDIDDCEESLNYNNLHDDSGFQQCSPMDDDDHVEHEDIKLSLNQVFQFVNVKKIDDFISDSNEQKRLMTMLPPHLGRDRIANWFGGSGHQARRSIELRTAGGVFSKPEDRRGNKSLDEQIELTVHNFYTSDEVSRETSYKKQVIHPPPSRKPVPLRFLHS</sequence>
<proteinExistence type="predicted"/>
<evidence type="ECO:0000313" key="3">
    <source>
        <dbReference type="Proteomes" id="UP000663873"/>
    </source>
</evidence>
<name>A0A821I5Y6_9BILA</name>
<accession>A0A821I5Y6</accession>
<evidence type="ECO:0000256" key="1">
    <source>
        <dbReference type="SAM" id="MobiDB-lite"/>
    </source>
</evidence>
<dbReference type="EMBL" id="CAJOBP010034367">
    <property type="protein sequence ID" value="CAF4697034.1"/>
    <property type="molecule type" value="Genomic_DNA"/>
</dbReference>
<reference evidence="2" key="1">
    <citation type="submission" date="2021-02" db="EMBL/GenBank/DDBJ databases">
        <authorList>
            <person name="Nowell W R."/>
        </authorList>
    </citation>
    <scope>NUCLEOTIDE SEQUENCE</scope>
</reference>
<gene>
    <name evidence="2" type="ORF">UJA718_LOCUS36047</name>
</gene>
<dbReference type="AlphaFoldDB" id="A0A821I5Y6"/>
<comment type="caution">
    <text evidence="2">The sequence shown here is derived from an EMBL/GenBank/DDBJ whole genome shotgun (WGS) entry which is preliminary data.</text>
</comment>